<comment type="caution">
    <text evidence="5">The sequence shown here is derived from an EMBL/GenBank/DDBJ whole genome shotgun (WGS) entry which is preliminary data.</text>
</comment>
<sequence>MDHLDLALRFEAPTDAGEFSGYAVIWDERNAHNERVQRGAFKRTIAEHRAAGTRPLMLWSHDPRDIIGVWDEVREDDKGLFVKGRIVLSTTRGREVFDLLKAGAVNGLSIGFRSRNEKRGTDGLRVLTDMYVGEISIVGLPSAGRARISQVRSYGRDTSAAAFIEACRKAQCALVSKGN</sequence>
<dbReference type="EMBL" id="WUMK01000012">
    <property type="protein sequence ID" value="MXN48799.1"/>
    <property type="molecule type" value="Genomic_DNA"/>
</dbReference>
<evidence type="ECO:0000313" key="5">
    <source>
        <dbReference type="EMBL" id="MXN48799.1"/>
    </source>
</evidence>
<reference evidence="5 6" key="1">
    <citation type="submission" date="2019-12" db="EMBL/GenBank/DDBJ databases">
        <title>Shinella kummerowiae sp. nov., a symbiotic bacterium isolated from root nodules of the herbal legume Kummerowia stipulacea.</title>
        <authorList>
            <person name="Gao J."/>
        </authorList>
    </citation>
    <scope>NUCLEOTIDE SEQUENCE [LARGE SCALE GENOMIC DNA]</scope>
    <source>
        <strain evidence="5 6">CCBAU 25048</strain>
    </source>
</reference>
<organism evidence="5 6">
    <name type="scientific">Shinella kummerowiae</name>
    <dbReference type="NCBI Taxonomy" id="417745"/>
    <lineage>
        <taxon>Bacteria</taxon>
        <taxon>Pseudomonadati</taxon>
        <taxon>Pseudomonadota</taxon>
        <taxon>Alphaproteobacteria</taxon>
        <taxon>Hyphomicrobiales</taxon>
        <taxon>Rhizobiaceae</taxon>
        <taxon>Shinella</taxon>
    </lineage>
</organism>
<dbReference type="InterPro" id="IPR054613">
    <property type="entry name" value="Peptidase_S78_dom"/>
</dbReference>
<evidence type="ECO:0000256" key="2">
    <source>
        <dbReference type="ARBA" id="ARBA00022670"/>
    </source>
</evidence>
<keyword evidence="2 5" id="KW-0645">Protease</keyword>
<dbReference type="OrthoDB" id="9804926at2"/>
<proteinExistence type="predicted"/>
<evidence type="ECO:0000256" key="3">
    <source>
        <dbReference type="ARBA" id="ARBA00022801"/>
    </source>
</evidence>
<feature type="domain" description="Prohead serine protease" evidence="4">
    <location>
        <begin position="14"/>
        <end position="151"/>
    </location>
</feature>
<keyword evidence="6" id="KW-1185">Reference proteome</keyword>
<dbReference type="SUPFAM" id="SSF50789">
    <property type="entry name" value="Herpes virus serine proteinase, assemblin"/>
    <property type="match status" value="1"/>
</dbReference>
<keyword evidence="1" id="KW-1188">Viral release from host cell</keyword>
<dbReference type="RefSeq" id="WP_160862292.1">
    <property type="nucleotide sequence ID" value="NZ_WUMK01000012.1"/>
</dbReference>
<keyword evidence="3" id="KW-0378">Hydrolase</keyword>
<dbReference type="Pfam" id="PF04586">
    <property type="entry name" value="Peptidase_S78"/>
    <property type="match status" value="1"/>
</dbReference>
<accession>A0A6N8SJ52</accession>
<gene>
    <name evidence="5" type="ORF">GR138_26730</name>
</gene>
<dbReference type="InterPro" id="IPR006433">
    <property type="entry name" value="Prohead_protease"/>
</dbReference>
<protein>
    <submittedName>
        <fullName evidence="5">HK97 family phage prohead protease</fullName>
    </submittedName>
</protein>
<dbReference type="NCBIfam" id="TIGR01543">
    <property type="entry name" value="proheadase_HK97"/>
    <property type="match status" value="1"/>
</dbReference>
<evidence type="ECO:0000313" key="6">
    <source>
        <dbReference type="Proteomes" id="UP000435802"/>
    </source>
</evidence>
<dbReference type="GO" id="GO:0006508">
    <property type="term" value="P:proteolysis"/>
    <property type="evidence" value="ECO:0007669"/>
    <property type="project" value="UniProtKB-KW"/>
</dbReference>
<dbReference type="GO" id="GO:0008233">
    <property type="term" value="F:peptidase activity"/>
    <property type="evidence" value="ECO:0007669"/>
    <property type="project" value="UniProtKB-KW"/>
</dbReference>
<evidence type="ECO:0000256" key="1">
    <source>
        <dbReference type="ARBA" id="ARBA00022612"/>
    </source>
</evidence>
<name>A0A6N8SJ52_9HYPH</name>
<dbReference type="Proteomes" id="UP000435802">
    <property type="component" value="Unassembled WGS sequence"/>
</dbReference>
<dbReference type="AlphaFoldDB" id="A0A6N8SJ52"/>
<evidence type="ECO:0000259" key="4">
    <source>
        <dbReference type="Pfam" id="PF04586"/>
    </source>
</evidence>